<gene>
    <name evidence="1" type="ORF">ABNW52_08170</name>
</gene>
<sequence length="56" mass="6298">MNLVLFGTTARSRLSGDARPQDAAGHCRIPMVDFTVAMRHALDLPQHSRRRFTVGY</sequence>
<reference evidence="1" key="1">
    <citation type="submission" date="2024-06" db="EMBL/GenBank/DDBJ databases">
        <title>Genome sequence of Vogesella sp. MAHUQ-64.</title>
        <authorList>
            <person name="Huq M.A."/>
        </authorList>
    </citation>
    <scope>NUCLEOTIDE SEQUENCE</scope>
    <source>
        <strain evidence="1">MAHUQ-64</strain>
    </source>
</reference>
<organism evidence="1 2">
    <name type="scientific">Vogesella oryzagri</name>
    <dbReference type="NCBI Taxonomy" id="3160864"/>
    <lineage>
        <taxon>Bacteria</taxon>
        <taxon>Pseudomonadati</taxon>
        <taxon>Pseudomonadota</taxon>
        <taxon>Betaproteobacteria</taxon>
        <taxon>Neisseriales</taxon>
        <taxon>Chromobacteriaceae</taxon>
        <taxon>Vogesella</taxon>
    </lineage>
</organism>
<evidence type="ECO:0000313" key="2">
    <source>
        <dbReference type="Proteomes" id="UP001433638"/>
    </source>
</evidence>
<dbReference type="RefSeq" id="WP_349586220.1">
    <property type="nucleotide sequence ID" value="NZ_JBEFLD010000004.1"/>
</dbReference>
<comment type="caution">
    <text evidence="1">The sequence shown here is derived from an EMBL/GenBank/DDBJ whole genome shotgun (WGS) entry which is preliminary data.</text>
</comment>
<name>A0ABV1M2Y5_9NEIS</name>
<proteinExistence type="predicted"/>
<protein>
    <submittedName>
        <fullName evidence="1">Uncharacterized protein</fullName>
    </submittedName>
</protein>
<keyword evidence="2" id="KW-1185">Reference proteome</keyword>
<dbReference type="EMBL" id="JBEFLD010000004">
    <property type="protein sequence ID" value="MEQ6290588.1"/>
    <property type="molecule type" value="Genomic_DNA"/>
</dbReference>
<accession>A0ABV1M2Y5</accession>
<dbReference type="Proteomes" id="UP001433638">
    <property type="component" value="Unassembled WGS sequence"/>
</dbReference>
<evidence type="ECO:0000313" key="1">
    <source>
        <dbReference type="EMBL" id="MEQ6290588.1"/>
    </source>
</evidence>